<dbReference type="Gene3D" id="1.25.40.10">
    <property type="entry name" value="Tetratricopeptide repeat domain"/>
    <property type="match status" value="1"/>
</dbReference>
<dbReference type="RefSeq" id="WP_196199394.1">
    <property type="nucleotide sequence ID" value="NZ_JADPUN010000037.1"/>
</dbReference>
<dbReference type="SMART" id="SM00028">
    <property type="entry name" value="TPR"/>
    <property type="match status" value="5"/>
</dbReference>
<proteinExistence type="predicted"/>
<dbReference type="Proteomes" id="UP000638560">
    <property type="component" value="Unassembled WGS sequence"/>
</dbReference>
<dbReference type="SUPFAM" id="SSF48452">
    <property type="entry name" value="TPR-like"/>
    <property type="match status" value="1"/>
</dbReference>
<evidence type="ECO:0000313" key="2">
    <source>
        <dbReference type="Proteomes" id="UP000638560"/>
    </source>
</evidence>
<dbReference type="SUPFAM" id="SSF52540">
    <property type="entry name" value="P-loop containing nucleoside triphosphate hydrolases"/>
    <property type="match status" value="1"/>
</dbReference>
<sequence>MPADDGRLLLRQLCDDLRLLRSQAGGPSLRSLALRVRLGKSQVGSIFNGRIGRLPDWEVVRGVIDGCRQYAQEHGRLDRLSVATGVEEFWRPRYALVDYALQQATRQRLPAPSRPASPATVPRQLPAAARHFAGRAGPLAALNALLDDAAAANTAVISAIGGTAGVGKTALAVYWAHQVADRFPDGQLYVNLRGFGPTEPAMGPAEVIRRFLDALDIPLRRIPPEPDALAALYRSELAGRRLLILLDNARDGAQVRPLLPGAAGCLVLVTSRDPLTGLVAAEGAQPVTVDLLTRDEARQLLARRLGSTRIAAEPRAVDEIITRCARLPLPLAIVAAHAATRRVPLRELAEQLRDGRYARGLLNTGDPGTDVHAVFAWSYRALTPAAARVFRLLGRHPGPDTTAPAVASLAALPLTDVPPLLAGLTRANLLTEPAPGRYACHDLLRAYATHLSDTLESLPDREAATGRILDHYLHTAGSADRLLHPNRDAVTLEPPRPGAALEHLGTPAAARAWLAAELPVLLAAVDHAAGGGHDRHAWRLAWILTGHLEHSRRWPDQLAVGGAAALAAGRLADPRASAIAHRILARPYIETGRHADARTHLERALDLDTGSGDLAGQAHDHHLLAYLGERQGRYAVALDHTWQALALYRRAGHRHGQASALNAVGWFQVHLGDHAQAVTACQEALALLRGLDDRRGEAATLDSLGYAYHHLGDYPGAVTCFRQAVVRLHALGARYPEASTLTHLGDSYQLAGRPGTARTAWRRALVILTELDHPDAEGVRARLATAGSVASAVGGPGGADM</sequence>
<name>A0ABS0GNF7_9ACTN</name>
<dbReference type="EMBL" id="JADPUN010000037">
    <property type="protein sequence ID" value="MBF9127721.1"/>
    <property type="molecule type" value="Genomic_DNA"/>
</dbReference>
<protein>
    <submittedName>
        <fullName evidence="1">Tetratricopeptide repeat protein</fullName>
    </submittedName>
</protein>
<dbReference type="PANTHER" id="PTHR47691">
    <property type="entry name" value="REGULATOR-RELATED"/>
    <property type="match status" value="1"/>
</dbReference>
<dbReference type="InterPro" id="IPR011990">
    <property type="entry name" value="TPR-like_helical_dom_sf"/>
</dbReference>
<dbReference type="InterPro" id="IPR027417">
    <property type="entry name" value="P-loop_NTPase"/>
</dbReference>
<accession>A0ABS0GNF7</accession>
<organism evidence="1 2">
    <name type="scientific">Plantactinospora alkalitolerans</name>
    <dbReference type="NCBI Taxonomy" id="2789879"/>
    <lineage>
        <taxon>Bacteria</taxon>
        <taxon>Bacillati</taxon>
        <taxon>Actinomycetota</taxon>
        <taxon>Actinomycetes</taxon>
        <taxon>Micromonosporales</taxon>
        <taxon>Micromonosporaceae</taxon>
        <taxon>Plantactinospora</taxon>
    </lineage>
</organism>
<dbReference type="InterPro" id="IPR019734">
    <property type="entry name" value="TPR_rpt"/>
</dbReference>
<dbReference type="Gene3D" id="3.40.50.300">
    <property type="entry name" value="P-loop containing nucleotide triphosphate hydrolases"/>
    <property type="match status" value="1"/>
</dbReference>
<comment type="caution">
    <text evidence="1">The sequence shown here is derived from an EMBL/GenBank/DDBJ whole genome shotgun (WGS) entry which is preliminary data.</text>
</comment>
<reference evidence="1 2" key="1">
    <citation type="submission" date="2020-11" db="EMBL/GenBank/DDBJ databases">
        <title>A novel isolate from a Black sea contaminated sediment with potential to produce alkanes: Plantactinospora alkalitolerans sp. nov.</title>
        <authorList>
            <person name="Carro L."/>
            <person name="Veyisoglu A."/>
            <person name="Guven K."/>
            <person name="Schumann P."/>
            <person name="Klenk H.-P."/>
            <person name="Sahin N."/>
        </authorList>
    </citation>
    <scope>NUCLEOTIDE SEQUENCE [LARGE SCALE GENOMIC DNA]</scope>
    <source>
        <strain evidence="1 2">S1510</strain>
    </source>
</reference>
<gene>
    <name evidence="1" type="ORF">I0C86_01725</name>
</gene>
<keyword evidence="2" id="KW-1185">Reference proteome</keyword>
<dbReference type="Pfam" id="PF13424">
    <property type="entry name" value="TPR_12"/>
    <property type="match status" value="1"/>
</dbReference>
<dbReference type="PRINTS" id="PR00364">
    <property type="entry name" value="DISEASERSIST"/>
</dbReference>
<evidence type="ECO:0000313" key="1">
    <source>
        <dbReference type="EMBL" id="MBF9127721.1"/>
    </source>
</evidence>
<dbReference type="PANTHER" id="PTHR47691:SF3">
    <property type="entry name" value="HTH-TYPE TRANSCRIPTIONAL REGULATOR RV0890C-RELATED"/>
    <property type="match status" value="1"/>
</dbReference>